<evidence type="ECO:0000313" key="6">
    <source>
        <dbReference type="Proteomes" id="UP000462435"/>
    </source>
</evidence>
<feature type="domain" description="Core-binding (CB)" evidence="4">
    <location>
        <begin position="62"/>
        <end position="151"/>
    </location>
</feature>
<comment type="caution">
    <text evidence="5">The sequence shown here is derived from an EMBL/GenBank/DDBJ whole genome shotgun (WGS) entry which is preliminary data.</text>
</comment>
<reference evidence="6" key="1">
    <citation type="journal article" date="2020" name="MBio">
        <title>Horizontal gene transfer to a defensive symbiont with a reduced genome amongst a multipartite beetle microbiome.</title>
        <authorList>
            <person name="Waterworth S.C."/>
            <person name="Florez L.V."/>
            <person name="Rees E.R."/>
            <person name="Hertweck C."/>
            <person name="Kaltenpoth M."/>
            <person name="Kwan J.C."/>
        </authorList>
    </citation>
    <scope>NUCLEOTIDE SEQUENCE [LARGE SCALE GENOMIC DNA]</scope>
</reference>
<dbReference type="InterPro" id="IPR044068">
    <property type="entry name" value="CB"/>
</dbReference>
<evidence type="ECO:0000256" key="3">
    <source>
        <dbReference type="PROSITE-ProRule" id="PRU01248"/>
    </source>
</evidence>
<dbReference type="Gene3D" id="1.10.150.130">
    <property type="match status" value="1"/>
</dbReference>
<name>A0A7V8JTL5_9BURK</name>
<evidence type="ECO:0000313" key="5">
    <source>
        <dbReference type="EMBL" id="KAF1042603.1"/>
    </source>
</evidence>
<dbReference type="GO" id="GO:0003677">
    <property type="term" value="F:DNA binding"/>
    <property type="evidence" value="ECO:0007669"/>
    <property type="project" value="UniProtKB-UniRule"/>
</dbReference>
<organism evidence="5 6">
    <name type="scientific">Herbaspirillum frisingense</name>
    <dbReference type="NCBI Taxonomy" id="92645"/>
    <lineage>
        <taxon>Bacteria</taxon>
        <taxon>Pseudomonadati</taxon>
        <taxon>Pseudomonadota</taxon>
        <taxon>Betaproteobacteria</taxon>
        <taxon>Burkholderiales</taxon>
        <taxon>Oxalobacteraceae</taxon>
        <taxon>Herbaspirillum</taxon>
    </lineage>
</organism>
<dbReference type="Proteomes" id="UP000462435">
    <property type="component" value="Unassembled WGS sequence"/>
</dbReference>
<dbReference type="PROSITE" id="PS51900">
    <property type="entry name" value="CB"/>
    <property type="match status" value="1"/>
</dbReference>
<keyword evidence="2 3" id="KW-0238">DNA-binding</keyword>
<dbReference type="AlphaFoldDB" id="A0A7V8JTL5"/>
<sequence>MGRRRKDNPFGLDPKKHARLTFKHGAFYFMHRDERGWERLGTDIREAKIKAEHYNDAGNTYGTMAYWLDEFVLNCEKRVGLSRAQRGMAKRTYEDYKKDVEPLKIFFGHMLPYEVEPHHVGAYLDLGAETGRPVRANREKSCLSTAFTWMIRQSSAGVKVNPCDLAPVSRTPL</sequence>
<accession>A0A7V8JTL5</accession>
<protein>
    <recommendedName>
        <fullName evidence="4">Core-binding (CB) domain-containing protein</fullName>
    </recommendedName>
</protein>
<dbReference type="InterPro" id="IPR010998">
    <property type="entry name" value="Integrase_recombinase_N"/>
</dbReference>
<evidence type="ECO:0000256" key="2">
    <source>
        <dbReference type="ARBA" id="ARBA00023125"/>
    </source>
</evidence>
<dbReference type="SUPFAM" id="SSF56349">
    <property type="entry name" value="DNA breaking-rejoining enzymes"/>
    <property type="match status" value="1"/>
</dbReference>
<gene>
    <name evidence="5" type="ORF">GAK35_02650</name>
</gene>
<dbReference type="EMBL" id="WNDX01000079">
    <property type="protein sequence ID" value="KAF1042603.1"/>
    <property type="molecule type" value="Genomic_DNA"/>
</dbReference>
<dbReference type="InterPro" id="IPR011010">
    <property type="entry name" value="DNA_brk_join_enz"/>
</dbReference>
<proteinExistence type="predicted"/>
<dbReference type="GO" id="GO:0015074">
    <property type="term" value="P:DNA integration"/>
    <property type="evidence" value="ECO:0007669"/>
    <property type="project" value="UniProtKB-KW"/>
</dbReference>
<keyword evidence="1" id="KW-0229">DNA integration</keyword>
<evidence type="ECO:0000259" key="4">
    <source>
        <dbReference type="PROSITE" id="PS51900"/>
    </source>
</evidence>
<evidence type="ECO:0000256" key="1">
    <source>
        <dbReference type="ARBA" id="ARBA00022908"/>
    </source>
</evidence>